<comment type="caution">
    <text evidence="1">The sequence shown here is derived from an EMBL/GenBank/DDBJ whole genome shotgun (WGS) entry which is preliminary data.</text>
</comment>
<dbReference type="GeneID" id="64704462"/>
<accession>A0A9P7JPG1</accession>
<dbReference type="RefSeq" id="XP_041287668.1">
    <property type="nucleotide sequence ID" value="XM_041442203.1"/>
</dbReference>
<protein>
    <submittedName>
        <fullName evidence="1">Uncharacterized protein</fullName>
    </submittedName>
</protein>
<dbReference type="AlphaFoldDB" id="A0A9P7JPG1"/>
<reference evidence="1" key="1">
    <citation type="journal article" date="2020" name="New Phytol.">
        <title>Comparative genomics reveals dynamic genome evolution in host specialist ectomycorrhizal fungi.</title>
        <authorList>
            <person name="Lofgren L.A."/>
            <person name="Nguyen N.H."/>
            <person name="Vilgalys R."/>
            <person name="Ruytinx J."/>
            <person name="Liao H.L."/>
            <person name="Branco S."/>
            <person name="Kuo A."/>
            <person name="LaButti K."/>
            <person name="Lipzen A."/>
            <person name="Andreopoulos W."/>
            <person name="Pangilinan J."/>
            <person name="Riley R."/>
            <person name="Hundley H."/>
            <person name="Na H."/>
            <person name="Barry K."/>
            <person name="Grigoriev I.V."/>
            <person name="Stajich J.E."/>
            <person name="Kennedy P.G."/>
        </authorList>
    </citation>
    <scope>NUCLEOTIDE SEQUENCE</scope>
    <source>
        <strain evidence="1">FC423</strain>
    </source>
</reference>
<sequence>MGIPLSELLESQRPVDISPPIPTARSHRLSVEDIVGWLELRLLSHGRIGLLRISGSISDKVRIEVIVLLAYLAAVLVCIIKDAPLISNPNRAGFLALAQFPVVFLFATKKLNSDGGKSHVPRRMHSWVPVGSQSSAVWICNYWSAERDFVSGFVGPPLHHRPYIFETSQETVSSSFGKRFDIRGILCHYMLPYVVRPWIFPPLAFYGADVLLHLFRYRIKDATLTVQDAHTALIRVYNSTRFLSPILSLSSRHHRPILKVLKVIRKT</sequence>
<name>A0A9P7JPG1_9AGAM</name>
<evidence type="ECO:0000313" key="2">
    <source>
        <dbReference type="Proteomes" id="UP000823399"/>
    </source>
</evidence>
<organism evidence="1 2">
    <name type="scientific">Suillus discolor</name>
    <dbReference type="NCBI Taxonomy" id="1912936"/>
    <lineage>
        <taxon>Eukaryota</taxon>
        <taxon>Fungi</taxon>
        <taxon>Dikarya</taxon>
        <taxon>Basidiomycota</taxon>
        <taxon>Agaricomycotina</taxon>
        <taxon>Agaricomycetes</taxon>
        <taxon>Agaricomycetidae</taxon>
        <taxon>Boletales</taxon>
        <taxon>Suillineae</taxon>
        <taxon>Suillaceae</taxon>
        <taxon>Suillus</taxon>
    </lineage>
</organism>
<proteinExistence type="predicted"/>
<dbReference type="Proteomes" id="UP000823399">
    <property type="component" value="Unassembled WGS sequence"/>
</dbReference>
<dbReference type="OrthoDB" id="3944240at2759"/>
<dbReference type="EMBL" id="JABBWM010000077">
    <property type="protein sequence ID" value="KAG2094855.1"/>
    <property type="molecule type" value="Genomic_DNA"/>
</dbReference>
<keyword evidence="2" id="KW-1185">Reference proteome</keyword>
<evidence type="ECO:0000313" key="1">
    <source>
        <dbReference type="EMBL" id="KAG2094855.1"/>
    </source>
</evidence>
<gene>
    <name evidence="1" type="ORF">F5147DRAFT_778882</name>
</gene>